<dbReference type="EMBL" id="JACHFN010000002">
    <property type="protein sequence ID" value="MBB5233470.1"/>
    <property type="molecule type" value="Genomic_DNA"/>
</dbReference>
<sequence>MSRSRRPMPAPTPPPAAPLPAELLGGPAPFFERLRAVAPLPWRYVGPPLLAALLAGVVYALLLRPVVGATAEGAGAFAAHAINVFGTLFLTVLLAGSMAGLGWLGAGREGRAPEVYGATFAVLPPLYLALAALLLVWPQPEWPAFLLASDALERQQGTLQAVMRWPLARVAVLLLLLAPLAQFALAYRGFLILTGDRRRALLGTLLPLLPALGLTALGLAPLLGALF</sequence>
<feature type="transmembrane region" description="Helical" evidence="1">
    <location>
        <begin position="200"/>
        <end position="223"/>
    </location>
</feature>
<gene>
    <name evidence="2" type="ORF">HNQ09_000887</name>
</gene>
<feature type="transmembrane region" description="Helical" evidence="1">
    <location>
        <begin position="167"/>
        <end position="188"/>
    </location>
</feature>
<dbReference type="RefSeq" id="WP_184025952.1">
    <property type="nucleotide sequence ID" value="NZ_JACHFN010000002.1"/>
</dbReference>
<evidence type="ECO:0000313" key="2">
    <source>
        <dbReference type="EMBL" id="MBB5233470.1"/>
    </source>
</evidence>
<keyword evidence="1" id="KW-0472">Membrane</keyword>
<keyword evidence="1" id="KW-0812">Transmembrane</keyword>
<reference evidence="2 3" key="1">
    <citation type="submission" date="2020-08" db="EMBL/GenBank/DDBJ databases">
        <title>Genomic Encyclopedia of Type Strains, Phase IV (KMG-IV): sequencing the most valuable type-strain genomes for metagenomic binning, comparative biology and taxonomic classification.</title>
        <authorList>
            <person name="Goeker M."/>
        </authorList>
    </citation>
    <scope>NUCLEOTIDE SEQUENCE [LARGE SCALE GENOMIC DNA]</scope>
    <source>
        <strain evidence="2 3">DSM 101791</strain>
    </source>
</reference>
<proteinExistence type="predicted"/>
<evidence type="ECO:0008006" key="4">
    <source>
        <dbReference type="Google" id="ProtNLM"/>
    </source>
</evidence>
<evidence type="ECO:0000256" key="1">
    <source>
        <dbReference type="SAM" id="Phobius"/>
    </source>
</evidence>
<name>A0A7W8GD86_9DEIO</name>
<comment type="caution">
    <text evidence="2">The sequence shown here is derived from an EMBL/GenBank/DDBJ whole genome shotgun (WGS) entry which is preliminary data.</text>
</comment>
<keyword evidence="3" id="KW-1185">Reference proteome</keyword>
<evidence type="ECO:0000313" key="3">
    <source>
        <dbReference type="Proteomes" id="UP000525389"/>
    </source>
</evidence>
<protein>
    <recommendedName>
        <fullName evidence="4">Yip1 domain-containing protein</fullName>
    </recommendedName>
</protein>
<organism evidence="2 3">
    <name type="scientific">Deinococcus budaensis</name>
    <dbReference type="NCBI Taxonomy" id="1665626"/>
    <lineage>
        <taxon>Bacteria</taxon>
        <taxon>Thermotogati</taxon>
        <taxon>Deinococcota</taxon>
        <taxon>Deinococci</taxon>
        <taxon>Deinococcales</taxon>
        <taxon>Deinococcaceae</taxon>
        <taxon>Deinococcus</taxon>
    </lineage>
</organism>
<feature type="transmembrane region" description="Helical" evidence="1">
    <location>
        <begin position="42"/>
        <end position="62"/>
    </location>
</feature>
<dbReference type="Proteomes" id="UP000525389">
    <property type="component" value="Unassembled WGS sequence"/>
</dbReference>
<feature type="transmembrane region" description="Helical" evidence="1">
    <location>
        <begin position="82"/>
        <end position="104"/>
    </location>
</feature>
<dbReference type="AlphaFoldDB" id="A0A7W8GD86"/>
<keyword evidence="1" id="KW-1133">Transmembrane helix</keyword>
<accession>A0A7W8GD86</accession>
<feature type="transmembrane region" description="Helical" evidence="1">
    <location>
        <begin position="116"/>
        <end position="137"/>
    </location>
</feature>